<keyword evidence="5" id="KW-1185">Reference proteome</keyword>
<feature type="domain" description="UDP-N-acetylenolpyruvoylglucosamine reductase C-terminal" evidence="3">
    <location>
        <begin position="25"/>
        <end position="126"/>
    </location>
</feature>
<comment type="cofactor">
    <cofactor evidence="1">
        <name>FAD</name>
        <dbReference type="ChEBI" id="CHEBI:57692"/>
    </cofactor>
</comment>
<evidence type="ECO:0000313" key="5">
    <source>
        <dbReference type="Proteomes" id="UP000437736"/>
    </source>
</evidence>
<protein>
    <recommendedName>
        <fullName evidence="3">UDP-N-acetylenolpyruvoylglucosamine reductase C-terminal domain-containing protein</fullName>
    </recommendedName>
</protein>
<accession>A0ABW9QVT9</accession>
<dbReference type="EMBL" id="WJHE01000609">
    <property type="protein sequence ID" value="MST33476.1"/>
    <property type="molecule type" value="Genomic_DNA"/>
</dbReference>
<dbReference type="HAMAP" id="MF_00037">
    <property type="entry name" value="MurB"/>
    <property type="match status" value="1"/>
</dbReference>
<evidence type="ECO:0000256" key="1">
    <source>
        <dbReference type="ARBA" id="ARBA00001974"/>
    </source>
</evidence>
<dbReference type="SUPFAM" id="SSF56194">
    <property type="entry name" value="Uridine diphospho-N-Acetylenolpyruvylglucosamine reductase, MurB, C-terminal domain"/>
    <property type="match status" value="1"/>
</dbReference>
<feature type="non-terminal residue" evidence="4">
    <location>
        <position position="1"/>
    </location>
</feature>
<reference evidence="4 5" key="1">
    <citation type="submission" date="2019-11" db="EMBL/GenBank/DDBJ databases">
        <title>Acidiferrimicrobium australis gen. nov., sp. nov., an acidophilic and obligately heterotrophic, member of the Actinobacteria that catalyses dissimilatory oxido- reduction of iron isolated from metal-rich acidic water in Chile.</title>
        <authorList>
            <person name="Gonzalez D."/>
            <person name="Huber K."/>
            <person name="Hedrich S."/>
            <person name="Rojas-Villalobos C."/>
            <person name="Quatrini R."/>
            <person name="Dinamarca M.A."/>
            <person name="Schwarz A."/>
            <person name="Canales C."/>
            <person name="Nancucheo I."/>
        </authorList>
    </citation>
    <scope>NUCLEOTIDE SEQUENCE [LARGE SCALE GENOMIC DNA]</scope>
    <source>
        <strain evidence="4 5">USS-CCA1</strain>
    </source>
</reference>
<name>A0ABW9QVT9_9ACTN</name>
<evidence type="ECO:0000313" key="4">
    <source>
        <dbReference type="EMBL" id="MST33476.1"/>
    </source>
</evidence>
<sequence length="138" mass="14663">SSITATQVVVAAELAAAWGDPAEGRDTIRAIVRWRREHQPGGQNAGSVFTNPPPGGGEARYAGALVEAAGLKGWRRGSATVSPKHANFIQADPGGSADDVYRLLREVQARVAERFGVELHTEVRLIGFEPSMSTGESR</sequence>
<dbReference type="PANTHER" id="PTHR21071:SF4">
    <property type="entry name" value="UDP-N-ACETYLENOLPYRUVOYLGLUCOSAMINE REDUCTASE"/>
    <property type="match status" value="1"/>
</dbReference>
<organism evidence="4 5">
    <name type="scientific">Acidiferrimicrobium australe</name>
    <dbReference type="NCBI Taxonomy" id="2664430"/>
    <lineage>
        <taxon>Bacteria</taxon>
        <taxon>Bacillati</taxon>
        <taxon>Actinomycetota</taxon>
        <taxon>Acidimicrobiia</taxon>
        <taxon>Acidimicrobiales</taxon>
        <taxon>Acidimicrobiaceae</taxon>
        <taxon>Acidiferrimicrobium</taxon>
    </lineage>
</organism>
<dbReference type="InterPro" id="IPR003170">
    <property type="entry name" value="MurB"/>
</dbReference>
<evidence type="ECO:0000259" key="3">
    <source>
        <dbReference type="Pfam" id="PF02873"/>
    </source>
</evidence>
<dbReference type="InterPro" id="IPR036635">
    <property type="entry name" value="MurB_C_sf"/>
</dbReference>
<dbReference type="InterPro" id="IPR011601">
    <property type="entry name" value="MurB_C"/>
</dbReference>
<feature type="region of interest" description="Disordered" evidence="2">
    <location>
        <begin position="36"/>
        <end position="57"/>
    </location>
</feature>
<evidence type="ECO:0000256" key="2">
    <source>
        <dbReference type="SAM" id="MobiDB-lite"/>
    </source>
</evidence>
<dbReference type="Pfam" id="PF02873">
    <property type="entry name" value="MurB_C"/>
    <property type="match status" value="1"/>
</dbReference>
<comment type="caution">
    <text evidence="4">The sequence shown here is derived from an EMBL/GenBank/DDBJ whole genome shotgun (WGS) entry which is preliminary data.</text>
</comment>
<dbReference type="Proteomes" id="UP000437736">
    <property type="component" value="Unassembled WGS sequence"/>
</dbReference>
<gene>
    <name evidence="4" type="ORF">GHK86_12190</name>
</gene>
<proteinExistence type="inferred from homology"/>
<dbReference type="Gene3D" id="3.90.78.10">
    <property type="entry name" value="UDP-N-acetylenolpyruvoylglucosamine reductase, C-terminal domain"/>
    <property type="match status" value="1"/>
</dbReference>
<feature type="compositionally biased region" description="Polar residues" evidence="2">
    <location>
        <begin position="41"/>
        <end position="50"/>
    </location>
</feature>
<dbReference type="PANTHER" id="PTHR21071">
    <property type="entry name" value="UDP-N-ACETYLENOLPYRUVOYLGLUCOSAMINE REDUCTASE"/>
    <property type="match status" value="1"/>
</dbReference>